<sequence>MLRLSSALCPFCTASLLASISTSSKSIPWQQFTKRSASGLHSKRQPARMQLSARVNRPSRALPVQDAGPRTPPARKSRNSPFAGMNRTKPPREVEIAVSRPRLPAAERKRQLRMAPGKDRQEKEDRDPMKALKMQRRLASVPYGTRMKTKTQLVERDSFDEFDLLDVVKSSISSQALRGLVEISPTPIQRLAIPALLGSDARRSRRGANALSEGKKPMQQFLLAAETGSGKTLAYILPVIDALKRAEAADAAIAAKEAAKEAPLPVHDELDMFSVEAPKNTTSHPTTARPRVIILLPTSELVAQVGALVKSLSHAVKYRSAMLSSAFTGTVIRSRLFSTAGIDIVISTPHLISSITESDPNILARCTHLVIDEADSLLDRSFSPITQGIIDRATPALEQLIFCSATIPRTLDSYLHKRYPETRRLATPNLHAIPRRVQLSVLDIDKIPYQGNRDLACAQTILDIGKDDSGADTDEKKIIVFVNERETAQALAKYLMSKGINAFEFSRDSDQRKQAEIMASFTGQAPPAPSKRGEDSSNSKPDRFAAGTARRSSNTSVLVTTDITSRGIDTYPVKNVILYDVPHTSIDFIHRLGRVGRMGRRGRGVVLVGKHDRKDIVKEVREGMFRGAAL</sequence>
<feature type="region of interest" description="Disordered" evidence="8">
    <location>
        <begin position="35"/>
        <end position="127"/>
    </location>
</feature>
<dbReference type="EC" id="3.6.4.13" evidence="1"/>
<keyword evidence="6" id="KW-0694">RNA-binding</keyword>
<feature type="chain" id="PRO_5026996792" description="RNA helicase" evidence="9">
    <location>
        <begin position="27"/>
        <end position="630"/>
    </location>
</feature>
<feature type="compositionally biased region" description="Basic and acidic residues" evidence="8">
    <location>
        <begin position="116"/>
        <end position="127"/>
    </location>
</feature>
<feature type="region of interest" description="Disordered" evidence="8">
    <location>
        <begin position="521"/>
        <end position="551"/>
    </location>
</feature>
<dbReference type="SMART" id="SM00487">
    <property type="entry name" value="DEXDc"/>
    <property type="match status" value="1"/>
</dbReference>
<reference evidence="13" key="2">
    <citation type="submission" date="2020-04" db="EMBL/GenBank/DDBJ databases">
        <authorList>
            <consortium name="NCBI Genome Project"/>
        </authorList>
    </citation>
    <scope>NUCLEOTIDE SEQUENCE</scope>
    <source>
        <strain evidence="13">CBS 342.82</strain>
    </source>
</reference>
<comment type="catalytic activity">
    <reaction evidence="7">
        <text>ATP + H2O = ADP + phosphate + H(+)</text>
        <dbReference type="Rhea" id="RHEA:13065"/>
        <dbReference type="ChEBI" id="CHEBI:15377"/>
        <dbReference type="ChEBI" id="CHEBI:15378"/>
        <dbReference type="ChEBI" id="CHEBI:30616"/>
        <dbReference type="ChEBI" id="CHEBI:43474"/>
        <dbReference type="ChEBI" id="CHEBI:456216"/>
        <dbReference type="EC" id="3.6.4.13"/>
    </reaction>
</comment>
<evidence type="ECO:0000256" key="4">
    <source>
        <dbReference type="ARBA" id="ARBA00022806"/>
    </source>
</evidence>
<dbReference type="Pfam" id="PF00271">
    <property type="entry name" value="Helicase_C"/>
    <property type="match status" value="1"/>
</dbReference>
<feature type="non-terminal residue" evidence="13">
    <location>
        <position position="630"/>
    </location>
</feature>
<dbReference type="GO" id="GO:0003724">
    <property type="term" value="F:RNA helicase activity"/>
    <property type="evidence" value="ECO:0007669"/>
    <property type="project" value="UniProtKB-EC"/>
</dbReference>
<gene>
    <name evidence="13" type="ORF">K489DRAFT_381324</name>
</gene>
<accession>A0A6J3M3G4</accession>
<keyword evidence="5" id="KW-0067">ATP-binding</keyword>
<keyword evidence="2" id="KW-0547">Nucleotide-binding</keyword>
<dbReference type="Pfam" id="PF00270">
    <property type="entry name" value="DEAD"/>
    <property type="match status" value="1"/>
</dbReference>
<evidence type="ECO:0000256" key="3">
    <source>
        <dbReference type="ARBA" id="ARBA00022801"/>
    </source>
</evidence>
<dbReference type="PROSITE" id="PS51192">
    <property type="entry name" value="HELICASE_ATP_BIND_1"/>
    <property type="match status" value="1"/>
</dbReference>
<reference evidence="13" key="1">
    <citation type="submission" date="2020-01" db="EMBL/GenBank/DDBJ databases">
        <authorList>
            <consortium name="DOE Joint Genome Institute"/>
            <person name="Haridas S."/>
            <person name="Albert R."/>
            <person name="Binder M."/>
            <person name="Bloem J."/>
            <person name="Labutti K."/>
            <person name="Salamov A."/>
            <person name="Andreopoulos B."/>
            <person name="Baker S.E."/>
            <person name="Barry K."/>
            <person name="Bills G."/>
            <person name="Bluhm B.H."/>
            <person name="Cannon C."/>
            <person name="Castanera R."/>
            <person name="Culley D.E."/>
            <person name="Daum C."/>
            <person name="Ezra D."/>
            <person name="Gonzalez J.B."/>
            <person name="Henrissat B."/>
            <person name="Kuo A."/>
            <person name="Liang C."/>
            <person name="Lipzen A."/>
            <person name="Lutzoni F."/>
            <person name="Magnuson J."/>
            <person name="Mondo S."/>
            <person name="Nolan M."/>
            <person name="Ohm R."/>
            <person name="Pangilinan J."/>
            <person name="Park H.-J."/>
            <person name="Ramirez L."/>
            <person name="Alfaro M."/>
            <person name="Sun H."/>
            <person name="Tritt A."/>
            <person name="Yoshinaga Y."/>
            <person name="Zwiers L.-H."/>
            <person name="Turgeon B.G."/>
            <person name="Goodwin S.B."/>
            <person name="Spatafora J.W."/>
            <person name="Crous P.W."/>
            <person name="Grigoriev I.V."/>
        </authorList>
    </citation>
    <scope>NUCLEOTIDE SEQUENCE</scope>
    <source>
        <strain evidence="13">CBS 342.82</strain>
    </source>
</reference>
<feature type="compositionally biased region" description="Basic and acidic residues" evidence="8">
    <location>
        <begin position="531"/>
        <end position="543"/>
    </location>
</feature>
<dbReference type="AlphaFoldDB" id="A0A6J3M3G4"/>
<keyword evidence="12" id="KW-1185">Reference proteome</keyword>
<proteinExistence type="predicted"/>
<dbReference type="GeneID" id="54362888"/>
<name>A0A6J3M3G4_9PEZI</name>
<dbReference type="GO" id="GO:0016787">
    <property type="term" value="F:hydrolase activity"/>
    <property type="evidence" value="ECO:0007669"/>
    <property type="project" value="UniProtKB-KW"/>
</dbReference>
<evidence type="ECO:0000256" key="2">
    <source>
        <dbReference type="ARBA" id="ARBA00022741"/>
    </source>
</evidence>
<feature type="domain" description="Helicase ATP-binding" evidence="10">
    <location>
        <begin position="212"/>
        <end position="425"/>
    </location>
</feature>
<evidence type="ECO:0000256" key="5">
    <source>
        <dbReference type="ARBA" id="ARBA00022840"/>
    </source>
</evidence>
<evidence type="ECO:0000259" key="10">
    <source>
        <dbReference type="PROSITE" id="PS51192"/>
    </source>
</evidence>
<evidence type="ECO:0000256" key="7">
    <source>
        <dbReference type="ARBA" id="ARBA00047984"/>
    </source>
</evidence>
<dbReference type="GO" id="GO:0005524">
    <property type="term" value="F:ATP binding"/>
    <property type="evidence" value="ECO:0007669"/>
    <property type="project" value="UniProtKB-KW"/>
</dbReference>
<dbReference type="SMART" id="SM00490">
    <property type="entry name" value="HELICc"/>
    <property type="match status" value="1"/>
</dbReference>
<dbReference type="InterPro" id="IPR001650">
    <property type="entry name" value="Helicase_C-like"/>
</dbReference>
<feature type="signal peptide" evidence="9">
    <location>
        <begin position="1"/>
        <end position="26"/>
    </location>
</feature>
<feature type="domain" description="Helicase C-terminal" evidence="11">
    <location>
        <begin position="465"/>
        <end position="630"/>
    </location>
</feature>
<dbReference type="GO" id="GO:0003723">
    <property type="term" value="F:RNA binding"/>
    <property type="evidence" value="ECO:0007669"/>
    <property type="project" value="UniProtKB-KW"/>
</dbReference>
<dbReference type="InterPro" id="IPR027417">
    <property type="entry name" value="P-loop_NTPase"/>
</dbReference>
<evidence type="ECO:0000256" key="8">
    <source>
        <dbReference type="SAM" id="MobiDB-lite"/>
    </source>
</evidence>
<evidence type="ECO:0000256" key="9">
    <source>
        <dbReference type="SAM" id="SignalP"/>
    </source>
</evidence>
<dbReference type="Gene3D" id="3.40.50.300">
    <property type="entry name" value="P-loop containing nucleotide triphosphate hydrolases"/>
    <property type="match status" value="2"/>
</dbReference>
<keyword evidence="3 13" id="KW-0378">Hydrolase</keyword>
<evidence type="ECO:0000256" key="6">
    <source>
        <dbReference type="ARBA" id="ARBA00022884"/>
    </source>
</evidence>
<keyword evidence="4" id="KW-0347">Helicase</keyword>
<dbReference type="OrthoDB" id="10256233at2759"/>
<evidence type="ECO:0000313" key="13">
    <source>
        <dbReference type="RefSeq" id="XP_033459576.1"/>
    </source>
</evidence>
<evidence type="ECO:0000313" key="12">
    <source>
        <dbReference type="Proteomes" id="UP000504637"/>
    </source>
</evidence>
<dbReference type="PANTHER" id="PTHR47960">
    <property type="entry name" value="DEAD-BOX ATP-DEPENDENT RNA HELICASE 50"/>
    <property type="match status" value="1"/>
</dbReference>
<protein>
    <recommendedName>
        <fullName evidence="1">RNA helicase</fullName>
        <ecNumber evidence="1">3.6.4.13</ecNumber>
    </recommendedName>
</protein>
<dbReference type="Proteomes" id="UP000504637">
    <property type="component" value="Unplaced"/>
</dbReference>
<dbReference type="InterPro" id="IPR011545">
    <property type="entry name" value="DEAD/DEAH_box_helicase_dom"/>
</dbReference>
<dbReference type="RefSeq" id="XP_033459576.1">
    <property type="nucleotide sequence ID" value="XM_033605088.1"/>
</dbReference>
<evidence type="ECO:0000259" key="11">
    <source>
        <dbReference type="PROSITE" id="PS51194"/>
    </source>
</evidence>
<dbReference type="SUPFAM" id="SSF52540">
    <property type="entry name" value="P-loop containing nucleoside triphosphate hydrolases"/>
    <property type="match status" value="1"/>
</dbReference>
<dbReference type="InterPro" id="IPR014001">
    <property type="entry name" value="Helicase_ATP-bd"/>
</dbReference>
<keyword evidence="9" id="KW-0732">Signal</keyword>
<dbReference type="PROSITE" id="PS51194">
    <property type="entry name" value="HELICASE_CTER"/>
    <property type="match status" value="1"/>
</dbReference>
<evidence type="ECO:0000256" key="1">
    <source>
        <dbReference type="ARBA" id="ARBA00012552"/>
    </source>
</evidence>
<organism evidence="13">
    <name type="scientific">Dissoconium aciculare CBS 342.82</name>
    <dbReference type="NCBI Taxonomy" id="1314786"/>
    <lineage>
        <taxon>Eukaryota</taxon>
        <taxon>Fungi</taxon>
        <taxon>Dikarya</taxon>
        <taxon>Ascomycota</taxon>
        <taxon>Pezizomycotina</taxon>
        <taxon>Dothideomycetes</taxon>
        <taxon>Dothideomycetidae</taxon>
        <taxon>Mycosphaerellales</taxon>
        <taxon>Dissoconiaceae</taxon>
        <taxon>Dissoconium</taxon>
    </lineage>
</organism>
<reference evidence="13" key="3">
    <citation type="submission" date="2025-08" db="UniProtKB">
        <authorList>
            <consortium name="RefSeq"/>
        </authorList>
    </citation>
    <scope>IDENTIFICATION</scope>
    <source>
        <strain evidence="13">CBS 342.82</strain>
    </source>
</reference>